<sequence>MITPLWPYKVGASVSVDGSPGVAINMTDPNAPTQDSGGSETAGFRDVLVSDNLDNKTHSVTISLLPGMDFLAIDGLKYTVPGDNSTDSSSSSSSSHSNPIPIVVGVVGGVVFLALVALTFVLLRRRRRTQFSPVNILGDSRPSSPDPQQGLYDPATHELERATLRSPPAPVLVGGPLSNHSSQTQGYGHLSGDRDTTAAAIRGPVTLSYTDLRRESSEFGLRPTTLYSAAASSASSSSGDPGSSSSRLVAGIYSEKKFESATEEKRRLKEAAEKQEERSEYPDLPPPMYEEHSS</sequence>
<keyword evidence="4" id="KW-1185">Reference proteome</keyword>
<evidence type="ECO:0000256" key="2">
    <source>
        <dbReference type="SAM" id="Phobius"/>
    </source>
</evidence>
<protein>
    <submittedName>
        <fullName evidence="3">Uncharacterized protein</fullName>
    </submittedName>
</protein>
<reference evidence="3 4" key="1">
    <citation type="journal article" date="2020" name="ISME J.">
        <title>Uncovering the hidden diversity of litter-decomposition mechanisms in mushroom-forming fungi.</title>
        <authorList>
            <person name="Floudas D."/>
            <person name="Bentzer J."/>
            <person name="Ahren D."/>
            <person name="Johansson T."/>
            <person name="Persson P."/>
            <person name="Tunlid A."/>
        </authorList>
    </citation>
    <scope>NUCLEOTIDE SEQUENCE [LARGE SCALE GENOMIC DNA]</scope>
    <source>
        <strain evidence="3 4">CBS 291.85</strain>
    </source>
</reference>
<feature type="region of interest" description="Disordered" evidence="1">
    <location>
        <begin position="253"/>
        <end position="294"/>
    </location>
</feature>
<gene>
    <name evidence="3" type="ORF">D9758_007702</name>
</gene>
<comment type="caution">
    <text evidence="3">The sequence shown here is derived from an EMBL/GenBank/DDBJ whole genome shotgun (WGS) entry which is preliminary data.</text>
</comment>
<feature type="region of interest" description="Disordered" evidence="1">
    <location>
        <begin position="134"/>
        <end position="153"/>
    </location>
</feature>
<feature type="transmembrane region" description="Helical" evidence="2">
    <location>
        <begin position="100"/>
        <end position="123"/>
    </location>
</feature>
<keyword evidence="2" id="KW-0812">Transmembrane</keyword>
<dbReference type="AlphaFoldDB" id="A0A8H5LIT2"/>
<name>A0A8H5LIT2_9AGAR</name>
<proteinExistence type="predicted"/>
<organism evidence="3 4">
    <name type="scientific">Tetrapyrgos nigripes</name>
    <dbReference type="NCBI Taxonomy" id="182062"/>
    <lineage>
        <taxon>Eukaryota</taxon>
        <taxon>Fungi</taxon>
        <taxon>Dikarya</taxon>
        <taxon>Basidiomycota</taxon>
        <taxon>Agaricomycotina</taxon>
        <taxon>Agaricomycetes</taxon>
        <taxon>Agaricomycetidae</taxon>
        <taxon>Agaricales</taxon>
        <taxon>Marasmiineae</taxon>
        <taxon>Marasmiaceae</taxon>
        <taxon>Tetrapyrgos</taxon>
    </lineage>
</organism>
<dbReference type="Proteomes" id="UP000559256">
    <property type="component" value="Unassembled WGS sequence"/>
</dbReference>
<evidence type="ECO:0000256" key="1">
    <source>
        <dbReference type="SAM" id="MobiDB-lite"/>
    </source>
</evidence>
<accession>A0A8H5LIT2</accession>
<feature type="region of interest" description="Disordered" evidence="1">
    <location>
        <begin position="167"/>
        <end position="199"/>
    </location>
</feature>
<keyword evidence="2" id="KW-1133">Transmembrane helix</keyword>
<feature type="compositionally biased region" description="Basic and acidic residues" evidence="1">
    <location>
        <begin position="254"/>
        <end position="281"/>
    </location>
</feature>
<evidence type="ECO:0000313" key="4">
    <source>
        <dbReference type="Proteomes" id="UP000559256"/>
    </source>
</evidence>
<evidence type="ECO:0000313" key="3">
    <source>
        <dbReference type="EMBL" id="KAF5358643.1"/>
    </source>
</evidence>
<dbReference type="OrthoDB" id="3234968at2759"/>
<dbReference type="EMBL" id="JAACJM010000049">
    <property type="protein sequence ID" value="KAF5358643.1"/>
    <property type="molecule type" value="Genomic_DNA"/>
</dbReference>
<keyword evidence="2" id="KW-0472">Membrane</keyword>